<reference evidence="9 10" key="1">
    <citation type="journal article" date="2024" name="Front. Plant Sci.">
        <title>Comprehensive phenomic and genomic studies of the species, Pectobacterium cacticida and proposal for reclassification as Alcorniella cacticida comb. nov.</title>
        <authorList>
            <person name="Jonca J."/>
            <person name="Pirhonen M."/>
            <person name="Waleron M.M."/>
            <person name="Gawor J."/>
            <person name="Mrozik A."/>
            <person name="Smoktunowicz M."/>
            <person name="Waleron K."/>
            <person name="Waleron M."/>
        </authorList>
    </citation>
    <scope>NUCLEOTIDE SEQUENCE [LARGE SCALE GENOMIC DNA]</scope>
    <source>
        <strain evidence="9 10">DPMP6</strain>
    </source>
</reference>
<dbReference type="PANTHER" id="PTHR36307">
    <property type="entry name" value="FLAGELLA BASAL BODY P-RING FORMATION PROTEIN FLGA"/>
    <property type="match status" value="1"/>
</dbReference>
<feature type="domain" description="SAF" evidence="8">
    <location>
        <begin position="100"/>
        <end position="162"/>
    </location>
</feature>
<keyword evidence="4 7" id="KW-0732">Signal</keyword>
<dbReference type="Proteomes" id="UP001379444">
    <property type="component" value="Chromosome"/>
</dbReference>
<evidence type="ECO:0000256" key="4">
    <source>
        <dbReference type="ARBA" id="ARBA00022729"/>
    </source>
</evidence>
<evidence type="ECO:0000259" key="8">
    <source>
        <dbReference type="SMART" id="SM00858"/>
    </source>
</evidence>
<dbReference type="NCBIfam" id="TIGR03170">
    <property type="entry name" value="flgA_cterm"/>
    <property type="match status" value="1"/>
</dbReference>
<organism evidence="9 10">
    <name type="scientific">Pectobacterium cacticida</name>
    <dbReference type="NCBI Taxonomy" id="69221"/>
    <lineage>
        <taxon>Bacteria</taxon>
        <taxon>Pseudomonadati</taxon>
        <taxon>Pseudomonadota</taxon>
        <taxon>Gammaproteobacteria</taxon>
        <taxon>Enterobacterales</taxon>
        <taxon>Pectobacteriaceae</taxon>
        <taxon>Pectobacterium</taxon>
    </lineage>
</organism>
<evidence type="ECO:0000256" key="3">
    <source>
        <dbReference type="ARBA" id="ARBA00014754"/>
    </source>
</evidence>
<evidence type="ECO:0000313" key="10">
    <source>
        <dbReference type="Proteomes" id="UP001379444"/>
    </source>
</evidence>
<evidence type="ECO:0000256" key="6">
    <source>
        <dbReference type="ARBA" id="ARBA00025643"/>
    </source>
</evidence>
<keyword evidence="7" id="KW-1005">Bacterial flagellum biogenesis</keyword>
<evidence type="ECO:0000256" key="5">
    <source>
        <dbReference type="ARBA" id="ARBA00022764"/>
    </source>
</evidence>
<name>A0ABZ2G6D1_9GAMM</name>
<dbReference type="PROSITE" id="PS51257">
    <property type="entry name" value="PROKAR_LIPOPROTEIN"/>
    <property type="match status" value="1"/>
</dbReference>
<evidence type="ECO:0000313" key="9">
    <source>
        <dbReference type="EMBL" id="WWO36805.1"/>
    </source>
</evidence>
<evidence type="ECO:0000256" key="2">
    <source>
        <dbReference type="ARBA" id="ARBA00010474"/>
    </source>
</evidence>
<comment type="subcellular location">
    <subcellularLocation>
        <location evidence="1 7">Periplasm</location>
    </subcellularLocation>
</comment>
<keyword evidence="5 7" id="KW-0574">Periplasm</keyword>
<dbReference type="Gene3D" id="2.30.30.760">
    <property type="match status" value="1"/>
</dbReference>
<dbReference type="SMART" id="SM00858">
    <property type="entry name" value="SAF"/>
    <property type="match status" value="1"/>
</dbReference>
<feature type="signal peptide" evidence="7">
    <location>
        <begin position="1"/>
        <end position="26"/>
    </location>
</feature>
<accession>A0ABZ2G6D1</accession>
<dbReference type="EMBL" id="CP125967">
    <property type="protein sequence ID" value="WWO36805.1"/>
    <property type="molecule type" value="Genomic_DNA"/>
</dbReference>
<dbReference type="InterPro" id="IPR041231">
    <property type="entry name" value="FlgA_N"/>
</dbReference>
<dbReference type="Gene3D" id="3.90.1210.10">
    <property type="entry name" value="Antifreeze-like/N-acetylneuraminic acid synthase C-terminal domain"/>
    <property type="match status" value="1"/>
</dbReference>
<comment type="function">
    <text evidence="6 7">Involved in the assembly process of the P-ring formation. It may associate with FlgF on the rod constituting a structure essential for the P-ring assembly or may act as a modulator protein for the P-ring assembly.</text>
</comment>
<comment type="similarity">
    <text evidence="2 7">Belongs to the FlgA family.</text>
</comment>
<dbReference type="RefSeq" id="WP_264495889.1">
    <property type="nucleotide sequence ID" value="NZ_CP109947.1"/>
</dbReference>
<keyword evidence="9" id="KW-0282">Flagellum</keyword>
<keyword evidence="9" id="KW-0969">Cilium</keyword>
<dbReference type="InterPro" id="IPR039246">
    <property type="entry name" value="Flagellar_FlgA"/>
</dbReference>
<proteinExistence type="inferred from homology"/>
<protein>
    <recommendedName>
        <fullName evidence="3 7">Flagella basal body P-ring formation protein FlgA</fullName>
    </recommendedName>
</protein>
<feature type="chain" id="PRO_5045010575" description="Flagella basal body P-ring formation protein FlgA" evidence="7">
    <location>
        <begin position="27"/>
        <end position="224"/>
    </location>
</feature>
<dbReference type="InterPro" id="IPR017585">
    <property type="entry name" value="SAF_FlgA"/>
</dbReference>
<keyword evidence="10" id="KW-1185">Reference proteome</keyword>
<evidence type="ECO:0000256" key="1">
    <source>
        <dbReference type="ARBA" id="ARBA00004418"/>
    </source>
</evidence>
<evidence type="ECO:0000256" key="7">
    <source>
        <dbReference type="RuleBase" id="RU362063"/>
    </source>
</evidence>
<gene>
    <name evidence="9" type="primary">flgA</name>
    <name evidence="9" type="ORF">QNA12_09335</name>
</gene>
<dbReference type="PANTHER" id="PTHR36307:SF1">
    <property type="entry name" value="FLAGELLA BASAL BODY P-RING FORMATION PROTEIN FLGA"/>
    <property type="match status" value="1"/>
</dbReference>
<dbReference type="InterPro" id="IPR013974">
    <property type="entry name" value="SAF"/>
</dbReference>
<dbReference type="CDD" id="cd11614">
    <property type="entry name" value="SAF_CpaB_FlgA_like"/>
    <property type="match status" value="2"/>
</dbReference>
<dbReference type="Pfam" id="PF13144">
    <property type="entry name" value="ChapFlgA"/>
    <property type="match status" value="1"/>
</dbReference>
<keyword evidence="9" id="KW-0966">Cell projection</keyword>
<sequence>MKTLNYSTYLATACFLLSCTSYSAYAHDLSAQINQFFASRFDGSPNTVNVVIKSPKKLWPQCEAPQISLPSNTKLWGNVSVSVRCGQERRFIQTEVQVTGDYVTSSRPIVRGTALTVADITLTKGRLDLLPPRPILTLKDAQGAILLRDLTPGQIITASMIRRPWAVKAGQSVRIIAQGEGFTINSDGKAMNNAAIGQSVRVRMTTGQIISGTIDEDGSVVIPQ</sequence>
<dbReference type="Pfam" id="PF17656">
    <property type="entry name" value="ChapFlgA_N"/>
    <property type="match status" value="1"/>
</dbReference>